<dbReference type="RefSeq" id="WP_166947404.1">
    <property type="nucleotide sequence ID" value="NZ_JAARLZ010000004.1"/>
</dbReference>
<evidence type="ECO:0000256" key="1">
    <source>
        <dbReference type="SAM" id="SignalP"/>
    </source>
</evidence>
<comment type="caution">
    <text evidence="3">The sequence shown here is derived from an EMBL/GenBank/DDBJ whole genome shotgun (WGS) entry which is preliminary data.</text>
</comment>
<proteinExistence type="predicted"/>
<dbReference type="PANTHER" id="PTHR38589">
    <property type="entry name" value="BLR0621 PROTEIN"/>
    <property type="match status" value="1"/>
</dbReference>
<dbReference type="PANTHER" id="PTHR38589:SF1">
    <property type="entry name" value="BLR0621 PROTEIN"/>
    <property type="match status" value="1"/>
</dbReference>
<feature type="signal peptide" evidence="1">
    <location>
        <begin position="1"/>
        <end position="24"/>
    </location>
</feature>
<organism evidence="3 4">
    <name type="scientific">Luteibacter anthropi</name>
    <dbReference type="NCBI Taxonomy" id="564369"/>
    <lineage>
        <taxon>Bacteria</taxon>
        <taxon>Pseudomonadati</taxon>
        <taxon>Pseudomonadota</taxon>
        <taxon>Gammaproteobacteria</taxon>
        <taxon>Lysobacterales</taxon>
        <taxon>Rhodanobacteraceae</taxon>
        <taxon>Luteibacter</taxon>
    </lineage>
</organism>
<keyword evidence="1" id="KW-0732">Signal</keyword>
<keyword evidence="4" id="KW-1185">Reference proteome</keyword>
<dbReference type="AlphaFoldDB" id="A0A7X5U9P8"/>
<feature type="domain" description="L,D-TPase catalytic" evidence="2">
    <location>
        <begin position="63"/>
        <end position="231"/>
    </location>
</feature>
<gene>
    <name evidence="3" type="ORF">HBF25_08305</name>
</gene>
<evidence type="ECO:0000313" key="3">
    <source>
        <dbReference type="EMBL" id="NII06384.1"/>
    </source>
</evidence>
<dbReference type="Pfam" id="PF03734">
    <property type="entry name" value="YkuD"/>
    <property type="match status" value="1"/>
</dbReference>
<sequence>MRIAVLLSYVAVFAWSSAVLPTGAPHNWADARQMIVVTTDGWQANHGTLRTYVRHGSSWKEEGPAADVVIGKNGSAWGTGLHPLPQDGPQKHEGDNRSPAGVFHIGKAFGYAASQRTAMPYTGLTATDYCVDVDGSPYYNQLVDADTVGKAAVAGSTEPMRRDLHLNGDHLYRLGFVIENNPENRPGGGSCIFAHLWRASDSTTAGCTAMTDATMERLLAWLDPKANPVFVLLPRAEYMRLRDAWKLPPP</sequence>
<reference evidence="3 4" key="1">
    <citation type="submission" date="2020-03" db="EMBL/GenBank/DDBJ databases">
        <authorList>
            <person name="Lai Q."/>
        </authorList>
    </citation>
    <scope>NUCLEOTIDE SEQUENCE [LARGE SCALE GENOMIC DNA]</scope>
    <source>
        <strain evidence="3 4">CCUG 25036</strain>
    </source>
</reference>
<feature type="chain" id="PRO_5031530929" description="L,D-TPase catalytic domain-containing protein" evidence="1">
    <location>
        <begin position="25"/>
        <end position="250"/>
    </location>
</feature>
<accession>A0A7X5U9P8</accession>
<name>A0A7X5U9P8_9GAMM</name>
<dbReference type="InterPro" id="IPR005490">
    <property type="entry name" value="LD_TPept_cat_dom"/>
</dbReference>
<evidence type="ECO:0000313" key="4">
    <source>
        <dbReference type="Proteomes" id="UP000490980"/>
    </source>
</evidence>
<dbReference type="Proteomes" id="UP000490980">
    <property type="component" value="Unassembled WGS sequence"/>
</dbReference>
<protein>
    <recommendedName>
        <fullName evidence="2">L,D-TPase catalytic domain-containing protein</fullName>
    </recommendedName>
</protein>
<dbReference type="GO" id="GO:0016740">
    <property type="term" value="F:transferase activity"/>
    <property type="evidence" value="ECO:0007669"/>
    <property type="project" value="InterPro"/>
</dbReference>
<dbReference type="EMBL" id="JAARLZ010000004">
    <property type="protein sequence ID" value="NII06384.1"/>
    <property type="molecule type" value="Genomic_DNA"/>
</dbReference>
<evidence type="ECO:0000259" key="2">
    <source>
        <dbReference type="Pfam" id="PF03734"/>
    </source>
</evidence>